<dbReference type="HOGENOM" id="CLU_286824_0_0_1"/>
<evidence type="ECO:0000313" key="3">
    <source>
        <dbReference type="Proteomes" id="UP000053593"/>
    </source>
</evidence>
<organism evidence="2 3">
    <name type="scientific">Collybiopsis luxurians FD-317 M1</name>
    <dbReference type="NCBI Taxonomy" id="944289"/>
    <lineage>
        <taxon>Eukaryota</taxon>
        <taxon>Fungi</taxon>
        <taxon>Dikarya</taxon>
        <taxon>Basidiomycota</taxon>
        <taxon>Agaricomycotina</taxon>
        <taxon>Agaricomycetes</taxon>
        <taxon>Agaricomycetidae</taxon>
        <taxon>Agaricales</taxon>
        <taxon>Marasmiineae</taxon>
        <taxon>Omphalotaceae</taxon>
        <taxon>Collybiopsis</taxon>
        <taxon>Collybiopsis luxurians</taxon>
    </lineage>
</organism>
<evidence type="ECO:0000256" key="1">
    <source>
        <dbReference type="SAM" id="MobiDB-lite"/>
    </source>
</evidence>
<accession>A0A0D0C5Q3</accession>
<sequence>MSTPTPAPASKDPTPVLDTESNASKTVVKVNNILATVQTDLLVVQQPLSEAVIIMSKVDDCVTVILKGTKALDWILNTLRSVLRLAKYLGRLIPEVGPIISQVASTIEQFKIESTVQKVIETINSIVKKAQDGVISKINKIITSVSGHLDSLTSKIPVWQHTLLVLGNMFMLLDAVISVVGNQDGMRDLVKNVYQTLDNLSGGMLSQMTDLFASLNPLKDFIQNAWKEFRESVVKTLQEAFGDILSVLSGLSKALDKFESVLTMIEDRFKPLLCIVEFISWISEQTIGRLVDMIVNAVGIHKLVDSIIGELMKLVGMDEFKKKVEDFFVGNISRCCDALEKSVNGDKSIYSTIPMASIYHPLSQVDILMSVFLQFAQTMSNYSKDPTNAILDVVTTGKFFLRLIACSYLYSSLSSHYRENILEAFQQPARPPEPSHPLPSLFPSMPAEQAVVNRCQAIDKFVMRTSRSLQVIKPPMEATPVSRTTPMTGLASMAFLTVLPEMHTQMPIESDIPSEQGSFAPKLSYATYQDQSLSVLIRTLHPRIIDNFSAYASSTLPELTATTSKPSNTMARTSAFAARPRLPAALPAEPALASAQLGPIFVKSLENKGQSFKVSASTMHVPGGATTAVTDTGAMYPGFAKFKDIVAKLKLSTDSAEDSFNTIRPALTQADNIFGAFDPRSTEFVDHLIHMLNGLDPLLEFISHFMKLLLSYQKPLTQSLVKLLDEPGIAKVVDVMFEIVTRLYGSVDLFQNHRNTLLEEITMFKNTYTSFGMFAQKICSSIPDSQTLGPTVTNLMSFILTVSSRSQTALYSFDQAVVMAESIFDYHLEKPDPELLKQLDATCAKLADAAQTTLEGVQKIPEKVVALHAALKNLYSDLQSYYIPLQAAGKISSCCKDAEVKLIAADHVGDFCHRINVFFAPFRSMLDSLGYVGSTEGVISKDALPNIELILKGGFSNFTVHQWLTATIPAAQGLDLMAEKYFNFEGIKANLHDCLEAHVKQHLEEYNKAVEALFVSGDSQKTFIYSPDNGKTNVQVRNPLFDESTSAQLASILSTFTSLAQNGGSPPQSAGEVLNPNERRIPLWRAVEDPTMIPPVL</sequence>
<gene>
    <name evidence="2" type="ORF">GYMLUDRAFT_1026964</name>
</gene>
<proteinExistence type="predicted"/>
<dbReference type="OrthoDB" id="5401365at2759"/>
<feature type="region of interest" description="Disordered" evidence="1">
    <location>
        <begin position="1"/>
        <end position="20"/>
    </location>
</feature>
<evidence type="ECO:0000313" key="2">
    <source>
        <dbReference type="EMBL" id="KIK53187.1"/>
    </source>
</evidence>
<name>A0A0D0C5Q3_9AGAR</name>
<dbReference type="InterPro" id="IPR016024">
    <property type="entry name" value="ARM-type_fold"/>
</dbReference>
<dbReference type="EMBL" id="KN834832">
    <property type="protein sequence ID" value="KIK53187.1"/>
    <property type="molecule type" value="Genomic_DNA"/>
</dbReference>
<keyword evidence="3" id="KW-1185">Reference proteome</keyword>
<reference evidence="2 3" key="1">
    <citation type="submission" date="2014-04" db="EMBL/GenBank/DDBJ databases">
        <title>Evolutionary Origins and Diversification of the Mycorrhizal Mutualists.</title>
        <authorList>
            <consortium name="DOE Joint Genome Institute"/>
            <consortium name="Mycorrhizal Genomics Consortium"/>
            <person name="Kohler A."/>
            <person name="Kuo A."/>
            <person name="Nagy L.G."/>
            <person name="Floudas D."/>
            <person name="Copeland A."/>
            <person name="Barry K.W."/>
            <person name="Cichocki N."/>
            <person name="Veneault-Fourrey C."/>
            <person name="LaButti K."/>
            <person name="Lindquist E.A."/>
            <person name="Lipzen A."/>
            <person name="Lundell T."/>
            <person name="Morin E."/>
            <person name="Murat C."/>
            <person name="Riley R."/>
            <person name="Ohm R."/>
            <person name="Sun H."/>
            <person name="Tunlid A."/>
            <person name="Henrissat B."/>
            <person name="Grigoriev I.V."/>
            <person name="Hibbett D.S."/>
            <person name="Martin F."/>
        </authorList>
    </citation>
    <scope>NUCLEOTIDE SEQUENCE [LARGE SCALE GENOMIC DNA]</scope>
    <source>
        <strain evidence="2 3">FD-317 M1</strain>
    </source>
</reference>
<protein>
    <submittedName>
        <fullName evidence="2">Uncharacterized protein</fullName>
    </submittedName>
</protein>
<dbReference type="AlphaFoldDB" id="A0A0D0C5Q3"/>
<dbReference type="SUPFAM" id="SSF48371">
    <property type="entry name" value="ARM repeat"/>
    <property type="match status" value="1"/>
</dbReference>
<dbReference type="Proteomes" id="UP000053593">
    <property type="component" value="Unassembled WGS sequence"/>
</dbReference>